<dbReference type="Proteomes" id="UP001320314">
    <property type="component" value="Unassembled WGS sequence"/>
</dbReference>
<dbReference type="EMBL" id="JAJNUD010000014">
    <property type="protein sequence ID" value="MCD5518230.1"/>
    <property type="molecule type" value="Genomic_DNA"/>
</dbReference>
<dbReference type="InterPro" id="IPR011664">
    <property type="entry name" value="Abi_system_AbiD/AbiF-like"/>
</dbReference>
<gene>
    <name evidence="1" type="ORF">LOB39_06590</name>
</gene>
<proteinExistence type="predicted"/>
<accession>A0ABD4SDY0</accession>
<dbReference type="AlphaFoldDB" id="A0ABD4SDY0"/>
<organism evidence="1 2">
    <name type="scientific">Lactobacillus delbrueckii subsp. allosunkii</name>
    <dbReference type="NCBI Taxonomy" id="1050107"/>
    <lineage>
        <taxon>Bacteria</taxon>
        <taxon>Bacillati</taxon>
        <taxon>Bacillota</taxon>
        <taxon>Bacilli</taxon>
        <taxon>Lactobacillales</taxon>
        <taxon>Lactobacillaceae</taxon>
        <taxon>Lactobacillus</taxon>
    </lineage>
</organism>
<evidence type="ECO:0000313" key="2">
    <source>
        <dbReference type="Proteomes" id="UP001320314"/>
    </source>
</evidence>
<reference evidence="1 2" key="1">
    <citation type="submission" date="2021-12" db="EMBL/GenBank/DDBJ databases">
        <title>Antimicrobial susceptibility of Lactobacillus delbrueckii subsp. lactis obtained from milk products and other habitats.</title>
        <authorList>
            <person name="Shani N."/>
        </authorList>
    </citation>
    <scope>NUCLEOTIDE SEQUENCE [LARGE SCALE GENOMIC DNA]</scope>
    <source>
        <strain evidence="1 2">CIRM BIA 266</strain>
    </source>
</reference>
<dbReference type="PIRSF" id="PIRSF034934">
    <property type="entry name" value="AbiF_AbiD"/>
    <property type="match status" value="1"/>
</dbReference>
<comment type="caution">
    <text evidence="1">The sequence shown here is derived from an EMBL/GenBank/DDBJ whole genome shotgun (WGS) entry which is preliminary data.</text>
</comment>
<protein>
    <submittedName>
        <fullName evidence="1">Abi family protein</fullName>
    </submittedName>
</protein>
<dbReference type="RefSeq" id="WP_231523586.1">
    <property type="nucleotide sequence ID" value="NZ_JAJNUD010000014.1"/>
</dbReference>
<evidence type="ECO:0000313" key="1">
    <source>
        <dbReference type="EMBL" id="MCD5518230.1"/>
    </source>
</evidence>
<dbReference type="InterPro" id="IPR017034">
    <property type="entry name" value="Abi_system_AbiD/AbiF"/>
</dbReference>
<dbReference type="Pfam" id="PF07751">
    <property type="entry name" value="Abi_2"/>
    <property type="match status" value="1"/>
</dbReference>
<sequence length="308" mass="36382">MSAIDYHLKPALSYEQQLEHLKTAHNLTILDSDSALSILHKVNYYRLSAYGIGLKKDSDPEKFLDDITLDHIFRLYCFDSDFRNNIVHIVEQLEIQRRTQISYCLALKYGPEGYMDVRNFNDKMKRQGGSVHSALIKHFRNEVSRCKNLPFVKHHLNKYSGHFPIWAATELMTFGNIVSLFDIMKPDDQKEISSLYETTPGHLKSWMLSLVEIRNICAHYNRLYNMPLKQTPFLYKENRKYRSKQNKVFPVFLVIKRMLHGNEQWESFLRDIDVTLRKYSDVVNLSFMVFHKIGRKYSLHRLILSNVL</sequence>
<name>A0ABD4SDY0_9LACO</name>